<dbReference type="AlphaFoldDB" id="A0A6G8AP77"/>
<dbReference type="InterPro" id="IPR029063">
    <property type="entry name" value="SAM-dependent_MTases_sf"/>
</dbReference>
<dbReference type="RefSeq" id="WP_166008272.1">
    <property type="nucleotide sequence ID" value="NZ_CP049886.1"/>
</dbReference>
<keyword evidence="1" id="KW-0808">Transferase</keyword>
<dbReference type="Proteomes" id="UP000500890">
    <property type="component" value="Chromosome"/>
</dbReference>
<dbReference type="GO" id="GO:0032259">
    <property type="term" value="P:methylation"/>
    <property type="evidence" value="ECO:0007669"/>
    <property type="project" value="UniProtKB-KW"/>
</dbReference>
<dbReference type="KEGG" id="vah:G7081_07255"/>
<dbReference type="SUPFAM" id="SSF53335">
    <property type="entry name" value="S-adenosyl-L-methionine-dependent methyltransferases"/>
    <property type="match status" value="1"/>
</dbReference>
<protein>
    <submittedName>
        <fullName evidence="1">tRNA (Adenine-N(1))-methyltransferase</fullName>
    </submittedName>
</protein>
<evidence type="ECO:0000313" key="2">
    <source>
        <dbReference type="Proteomes" id="UP000500890"/>
    </source>
</evidence>
<gene>
    <name evidence="1" type="ORF">G7081_07255</name>
</gene>
<dbReference type="GO" id="GO:0160105">
    <property type="term" value="F:tRNA (adenine(22)-N1)-methyltransferase activity"/>
    <property type="evidence" value="ECO:0007669"/>
    <property type="project" value="InterPro"/>
</dbReference>
<dbReference type="Pfam" id="PF04816">
    <property type="entry name" value="TrmK"/>
    <property type="match status" value="1"/>
</dbReference>
<proteinExistence type="predicted"/>
<dbReference type="Gene3D" id="1.10.287.1890">
    <property type="match status" value="1"/>
</dbReference>
<dbReference type="PANTHER" id="PTHR38451">
    <property type="entry name" value="TRNA (ADENINE(22)-N(1))-METHYLTRANSFERASE"/>
    <property type="match status" value="1"/>
</dbReference>
<name>A0A6G8AP77_9ENTE</name>
<dbReference type="EMBL" id="CP049886">
    <property type="protein sequence ID" value="QIL46884.1"/>
    <property type="molecule type" value="Genomic_DNA"/>
</dbReference>
<dbReference type="InterPro" id="IPR006901">
    <property type="entry name" value="TrmK"/>
</dbReference>
<dbReference type="PIRSF" id="PIRSF018637">
    <property type="entry name" value="TrmK"/>
    <property type="match status" value="1"/>
</dbReference>
<keyword evidence="1" id="KW-0489">Methyltransferase</keyword>
<evidence type="ECO:0000313" key="1">
    <source>
        <dbReference type="EMBL" id="QIL46884.1"/>
    </source>
</evidence>
<sequence length="233" mass="26100">MNEQKLSLRLEKVASYVPQAAVVADIGSDHAYLPAWLILNGVVKQAVAGEVVKGPFESANQLVQQLGLESQITVRLANGLEAIEPTDHVSAITIAGMGGSLISEILDRGFEKGILTGKERLILQPNIGERKLRLWLQAHQYQLVAEELIEEDGKRYEILVAEKATETTNYSPQELLFGPFLLKEKSQLLKDKWAQELVQKELILSRLSEDNPNHQDKINELKESISWIKELIQ</sequence>
<dbReference type="Gene3D" id="3.40.50.150">
    <property type="entry name" value="Vaccinia Virus protein VP39"/>
    <property type="match status" value="1"/>
</dbReference>
<organism evidence="1 2">
    <name type="scientific">Vagococcus coleopterorum</name>
    <dbReference type="NCBI Taxonomy" id="2714946"/>
    <lineage>
        <taxon>Bacteria</taxon>
        <taxon>Bacillati</taxon>
        <taxon>Bacillota</taxon>
        <taxon>Bacilli</taxon>
        <taxon>Lactobacillales</taxon>
        <taxon>Enterococcaceae</taxon>
        <taxon>Vagococcus</taxon>
    </lineage>
</organism>
<reference evidence="1 2" key="1">
    <citation type="submission" date="2020-03" db="EMBL/GenBank/DDBJ databases">
        <title>Vagococcus sp. nov., isolated from beetles.</title>
        <authorList>
            <person name="Hyun D.-W."/>
            <person name="Bae J.-W."/>
        </authorList>
    </citation>
    <scope>NUCLEOTIDE SEQUENCE [LARGE SCALE GENOMIC DNA]</scope>
    <source>
        <strain evidence="1 2">HDW17A</strain>
    </source>
</reference>
<dbReference type="PANTHER" id="PTHR38451:SF1">
    <property type="entry name" value="TRNA (ADENINE(22)-N(1))-METHYLTRANSFERASE"/>
    <property type="match status" value="1"/>
</dbReference>
<accession>A0A6G8AP77</accession>
<keyword evidence="2" id="KW-1185">Reference proteome</keyword>